<dbReference type="AlphaFoldDB" id="A0A7Z3C4E8"/>
<proteinExistence type="predicted"/>
<organism evidence="2 3">
    <name type="scientific">Pseudomonas fluorescens</name>
    <dbReference type="NCBI Taxonomy" id="294"/>
    <lineage>
        <taxon>Bacteria</taxon>
        <taxon>Pseudomonadati</taxon>
        <taxon>Pseudomonadota</taxon>
        <taxon>Gammaproteobacteria</taxon>
        <taxon>Pseudomonadales</taxon>
        <taxon>Pseudomonadaceae</taxon>
        <taxon>Pseudomonas</taxon>
    </lineage>
</organism>
<evidence type="ECO:0000313" key="2">
    <source>
        <dbReference type="EMBL" id="QJP95100.1"/>
    </source>
</evidence>
<feature type="transmembrane region" description="Helical" evidence="1">
    <location>
        <begin position="61"/>
        <end position="81"/>
    </location>
</feature>
<dbReference type="EMBL" id="CP027561">
    <property type="protein sequence ID" value="QJP95100.1"/>
    <property type="molecule type" value="Genomic_DNA"/>
</dbReference>
<protein>
    <submittedName>
        <fullName evidence="2">Uncharacterized protein</fullName>
    </submittedName>
</protein>
<dbReference type="Proteomes" id="UP000501669">
    <property type="component" value="Chromosome"/>
</dbReference>
<evidence type="ECO:0000256" key="1">
    <source>
        <dbReference type="SAM" id="Phobius"/>
    </source>
</evidence>
<reference evidence="2 3" key="1">
    <citation type="submission" date="2018-03" db="EMBL/GenBank/DDBJ databases">
        <title>Complete genome sequence of Pseudomonas fluorescens sp. G7.</title>
        <authorList>
            <person name="Gao C.-H."/>
            <person name="Li Z."/>
            <person name="Cai P."/>
        </authorList>
    </citation>
    <scope>NUCLEOTIDE SEQUENCE [LARGE SCALE GENOMIC DNA]</scope>
    <source>
        <strain evidence="2 3">G7</strain>
    </source>
</reference>
<keyword evidence="1" id="KW-0812">Transmembrane</keyword>
<keyword evidence="1" id="KW-0472">Membrane</keyword>
<sequence length="83" mass="9318">MDCRLARAFPVGSHPLWERACSRIRRVSRHGYCLTLRFREQARSHRVLRCPDGHCACRSGLVGAAVLAAWVVLVVITVCCFHG</sequence>
<keyword evidence="1" id="KW-1133">Transmembrane helix</keyword>
<evidence type="ECO:0000313" key="3">
    <source>
        <dbReference type="Proteomes" id="UP000501669"/>
    </source>
</evidence>
<gene>
    <name evidence="2" type="ORF">C6Y56_10965</name>
</gene>
<name>A0A7Z3C4E8_PSEFL</name>
<accession>A0A7Z3C4E8</accession>